<comment type="subcellular location">
    <subcellularLocation>
        <location evidence="1">Membrane</location>
        <topology evidence="1">Multi-pass membrane protein</topology>
    </subcellularLocation>
</comment>
<sequence length="384" mass="38034">MNPEAILTTAEPRAAQRAIRLVFLASGTIFAAWAPLVPLVRERLGLAEATLGLILLALGAGGILTMPLAGGLVERHGSRAVSVTAGLGFVAMLPVLPLAPSGPLLALALFLFGAAGGLMDVSMNAQAVAVEARGRRPIMSSIHGLFSLGGLLGAGVATGLLALGLPPVQAALLIAAGGVVLLAAQFTALLPRAADRPGESHAFTLPRGPVVGLGLLAIVALMAEGSMIDWSGIFLTQERGQPLRLAGVGFAAFSLAMAAARLLGDRVNQRFGPVAVLAGGALLAAAGFLGATLLPWSWAALLGFVLIGLGLANAVPLLFSAAGRLPGSAPGTAIAAVATLGYAGLLGGPALIGFVAQAVGLPVALGGVGVLLLGVAALAGLVRR</sequence>
<dbReference type="EMBL" id="SNVJ01000029">
    <property type="protein sequence ID" value="MXP65852.1"/>
    <property type="molecule type" value="Genomic_DNA"/>
</dbReference>
<name>A0A845BL23_9PROT</name>
<dbReference type="InterPro" id="IPR036259">
    <property type="entry name" value="MFS_trans_sf"/>
</dbReference>
<dbReference type="GO" id="GO:0016020">
    <property type="term" value="C:membrane"/>
    <property type="evidence" value="ECO:0007669"/>
    <property type="project" value="UniProtKB-SubCell"/>
</dbReference>
<evidence type="ECO:0000313" key="8">
    <source>
        <dbReference type="Proteomes" id="UP000460715"/>
    </source>
</evidence>
<feature type="transmembrane region" description="Helical" evidence="5">
    <location>
        <begin position="361"/>
        <end position="382"/>
    </location>
</feature>
<dbReference type="CDD" id="cd17393">
    <property type="entry name" value="MFS_MosC_like"/>
    <property type="match status" value="1"/>
</dbReference>
<keyword evidence="3 5" id="KW-1133">Transmembrane helix</keyword>
<gene>
    <name evidence="7" type="ORF">E0493_21100</name>
</gene>
<feature type="transmembrane region" description="Helical" evidence="5">
    <location>
        <begin position="144"/>
        <end position="164"/>
    </location>
</feature>
<dbReference type="Gene3D" id="1.20.1250.20">
    <property type="entry name" value="MFS general substrate transporter like domains"/>
    <property type="match status" value="2"/>
</dbReference>
<feature type="transmembrane region" description="Helical" evidence="5">
    <location>
        <begin position="202"/>
        <end position="223"/>
    </location>
</feature>
<dbReference type="InterPro" id="IPR020846">
    <property type="entry name" value="MFS_dom"/>
</dbReference>
<keyword evidence="4 5" id="KW-0472">Membrane</keyword>
<dbReference type="Pfam" id="PF07690">
    <property type="entry name" value="MFS_1"/>
    <property type="match status" value="1"/>
</dbReference>
<feature type="transmembrane region" description="Helical" evidence="5">
    <location>
        <begin position="80"/>
        <end position="98"/>
    </location>
</feature>
<dbReference type="InterPro" id="IPR011701">
    <property type="entry name" value="MFS"/>
</dbReference>
<dbReference type="SUPFAM" id="SSF103473">
    <property type="entry name" value="MFS general substrate transporter"/>
    <property type="match status" value="1"/>
</dbReference>
<organism evidence="7 8">
    <name type="scientific">Teichococcus coralli</name>
    <dbReference type="NCBI Taxonomy" id="2545983"/>
    <lineage>
        <taxon>Bacteria</taxon>
        <taxon>Pseudomonadati</taxon>
        <taxon>Pseudomonadota</taxon>
        <taxon>Alphaproteobacteria</taxon>
        <taxon>Acetobacterales</taxon>
        <taxon>Roseomonadaceae</taxon>
        <taxon>Roseomonas</taxon>
    </lineage>
</organism>
<evidence type="ECO:0000256" key="3">
    <source>
        <dbReference type="ARBA" id="ARBA00022989"/>
    </source>
</evidence>
<keyword evidence="8" id="KW-1185">Reference proteome</keyword>
<keyword evidence="2 5" id="KW-0812">Transmembrane</keyword>
<feature type="transmembrane region" description="Helical" evidence="5">
    <location>
        <begin position="296"/>
        <end position="319"/>
    </location>
</feature>
<dbReference type="InterPro" id="IPR051788">
    <property type="entry name" value="MFS_Transporter"/>
</dbReference>
<feature type="transmembrane region" description="Helical" evidence="5">
    <location>
        <begin position="271"/>
        <end position="290"/>
    </location>
</feature>
<evidence type="ECO:0000256" key="2">
    <source>
        <dbReference type="ARBA" id="ARBA00022692"/>
    </source>
</evidence>
<feature type="transmembrane region" description="Helical" evidence="5">
    <location>
        <begin position="104"/>
        <end position="123"/>
    </location>
</feature>
<dbReference type="PANTHER" id="PTHR23514:SF13">
    <property type="entry name" value="INNER MEMBRANE PROTEIN YBJJ"/>
    <property type="match status" value="1"/>
</dbReference>
<dbReference type="PANTHER" id="PTHR23514">
    <property type="entry name" value="BYPASS OF STOP CODON PROTEIN 6"/>
    <property type="match status" value="1"/>
</dbReference>
<accession>A0A845BL23</accession>
<protein>
    <submittedName>
        <fullName evidence="7">MFS transporter</fullName>
    </submittedName>
</protein>
<reference evidence="7 8" key="1">
    <citation type="submission" date="2019-03" db="EMBL/GenBank/DDBJ databases">
        <title>Roseomonas sp. a novel Roseomonas species isolated from Sea whip Gorgonian.</title>
        <authorList>
            <person name="Li F."/>
            <person name="Pan X."/>
            <person name="Huang S."/>
            <person name="Li Z."/>
            <person name="Meng B."/>
        </authorList>
    </citation>
    <scope>NUCLEOTIDE SEQUENCE [LARGE SCALE GENOMIC DNA]</scope>
    <source>
        <strain evidence="7 8">M0104</strain>
    </source>
</reference>
<feature type="transmembrane region" description="Helical" evidence="5">
    <location>
        <begin position="243"/>
        <end position="264"/>
    </location>
</feature>
<dbReference type="AlphaFoldDB" id="A0A845BL23"/>
<dbReference type="PROSITE" id="PS50850">
    <property type="entry name" value="MFS"/>
    <property type="match status" value="1"/>
</dbReference>
<dbReference type="Proteomes" id="UP000460715">
    <property type="component" value="Unassembled WGS sequence"/>
</dbReference>
<evidence type="ECO:0000256" key="5">
    <source>
        <dbReference type="SAM" id="Phobius"/>
    </source>
</evidence>
<feature type="domain" description="Major facilitator superfamily (MFS) profile" evidence="6">
    <location>
        <begin position="1"/>
        <end position="384"/>
    </location>
</feature>
<evidence type="ECO:0000313" key="7">
    <source>
        <dbReference type="EMBL" id="MXP65852.1"/>
    </source>
</evidence>
<feature type="transmembrane region" description="Helical" evidence="5">
    <location>
        <begin position="52"/>
        <end position="73"/>
    </location>
</feature>
<dbReference type="RefSeq" id="WP_160939259.1">
    <property type="nucleotide sequence ID" value="NZ_SNVJ01000029.1"/>
</dbReference>
<dbReference type="OrthoDB" id="9810941at2"/>
<evidence type="ECO:0000256" key="4">
    <source>
        <dbReference type="ARBA" id="ARBA00023136"/>
    </source>
</evidence>
<feature type="transmembrane region" description="Helical" evidence="5">
    <location>
        <begin position="331"/>
        <end position="355"/>
    </location>
</feature>
<feature type="transmembrane region" description="Helical" evidence="5">
    <location>
        <begin position="21"/>
        <end position="40"/>
    </location>
</feature>
<feature type="transmembrane region" description="Helical" evidence="5">
    <location>
        <begin position="170"/>
        <end position="190"/>
    </location>
</feature>
<comment type="caution">
    <text evidence="7">The sequence shown here is derived from an EMBL/GenBank/DDBJ whole genome shotgun (WGS) entry which is preliminary data.</text>
</comment>
<evidence type="ECO:0000259" key="6">
    <source>
        <dbReference type="PROSITE" id="PS50850"/>
    </source>
</evidence>
<proteinExistence type="predicted"/>
<evidence type="ECO:0000256" key="1">
    <source>
        <dbReference type="ARBA" id="ARBA00004141"/>
    </source>
</evidence>
<dbReference type="GO" id="GO:0022857">
    <property type="term" value="F:transmembrane transporter activity"/>
    <property type="evidence" value="ECO:0007669"/>
    <property type="project" value="InterPro"/>
</dbReference>